<sequence length="225" mass="23369">MAQLTLPSGTLATETSADVGEIKIVKNIGNGLITTKSSAGVGAVGRVRSLLAMATPSLSPLTANIASSLSGTLKRKLKLPAGTIASTIVSALRFFLAAEQTPPPKGKLTLAGSSFAGSRLVKGDLIPLSFTITGQRLEGLTALYTAKRKDNPLAPTLVKANIHLTDVAIDPKTGIETMTGAFSIEPADTESFPDGEVELSYTFKLTDGLGRVYTLEKGSFTVFSA</sequence>
<accession>A0A8J6XD80</accession>
<dbReference type="EMBL" id="JACXAE010000013">
    <property type="protein sequence ID" value="MBD2771143.1"/>
    <property type="molecule type" value="Genomic_DNA"/>
</dbReference>
<comment type="caution">
    <text evidence="1">The sequence shown here is derived from an EMBL/GenBank/DDBJ whole genome shotgun (WGS) entry which is preliminary data.</text>
</comment>
<gene>
    <name evidence="1" type="ORF">ICL16_03145</name>
</gene>
<dbReference type="AlphaFoldDB" id="A0A8J6XD80"/>
<organism evidence="1 2">
    <name type="scientific">Iningainema tapete BLCC-T55</name>
    <dbReference type="NCBI Taxonomy" id="2748662"/>
    <lineage>
        <taxon>Bacteria</taxon>
        <taxon>Bacillati</taxon>
        <taxon>Cyanobacteriota</taxon>
        <taxon>Cyanophyceae</taxon>
        <taxon>Nostocales</taxon>
        <taxon>Scytonemataceae</taxon>
        <taxon>Iningainema tapete</taxon>
    </lineage>
</organism>
<evidence type="ECO:0000313" key="2">
    <source>
        <dbReference type="Proteomes" id="UP000629098"/>
    </source>
</evidence>
<protein>
    <submittedName>
        <fullName evidence="1">Uncharacterized protein</fullName>
    </submittedName>
</protein>
<dbReference type="Proteomes" id="UP000629098">
    <property type="component" value="Unassembled WGS sequence"/>
</dbReference>
<evidence type="ECO:0000313" key="1">
    <source>
        <dbReference type="EMBL" id="MBD2771143.1"/>
    </source>
</evidence>
<name>A0A8J6XD80_9CYAN</name>
<keyword evidence="2" id="KW-1185">Reference proteome</keyword>
<reference evidence="1" key="1">
    <citation type="submission" date="2020-09" db="EMBL/GenBank/DDBJ databases">
        <title>Iningainema tapete sp. nov. (Scytonemataceae, Cyanobacteria) from greenhouses in central Florida (USA) produces two types of nodularin with biosynthetic potential for microcystin-LR and anabaenopeptins.</title>
        <authorList>
            <person name="Berthold D.E."/>
            <person name="Lefler F.W."/>
            <person name="Huang I.-S."/>
            <person name="Abdulla H."/>
            <person name="Zimba P.V."/>
            <person name="Laughinghouse H.D. IV."/>
        </authorList>
    </citation>
    <scope>NUCLEOTIDE SEQUENCE</scope>
    <source>
        <strain evidence="1">BLCCT55</strain>
    </source>
</reference>
<dbReference type="RefSeq" id="WP_190825436.1">
    <property type="nucleotide sequence ID" value="NZ_CAWPPI010000013.1"/>
</dbReference>
<proteinExistence type="predicted"/>